<accession>A0AAV0TLQ1</accession>
<feature type="compositionally biased region" description="Polar residues" evidence="1">
    <location>
        <begin position="101"/>
        <end position="129"/>
    </location>
</feature>
<evidence type="ECO:0000313" key="2">
    <source>
        <dbReference type="EMBL" id="CAI5721844.1"/>
    </source>
</evidence>
<gene>
    <name evidence="2" type="ORF">PFR002_LOCUS4308</name>
</gene>
<protein>
    <submittedName>
        <fullName evidence="2">Uncharacterized protein</fullName>
    </submittedName>
</protein>
<proteinExistence type="predicted"/>
<reference evidence="2" key="1">
    <citation type="submission" date="2022-12" db="EMBL/GenBank/DDBJ databases">
        <authorList>
            <person name="Webb A."/>
        </authorList>
    </citation>
    <scope>NUCLEOTIDE SEQUENCE</scope>
    <source>
        <strain evidence="2">Pf2</strain>
    </source>
</reference>
<comment type="caution">
    <text evidence="2">The sequence shown here is derived from an EMBL/GenBank/DDBJ whole genome shotgun (WGS) entry which is preliminary data.</text>
</comment>
<organism evidence="2 3">
    <name type="scientific">Peronospora farinosa</name>
    <dbReference type="NCBI Taxonomy" id="134698"/>
    <lineage>
        <taxon>Eukaryota</taxon>
        <taxon>Sar</taxon>
        <taxon>Stramenopiles</taxon>
        <taxon>Oomycota</taxon>
        <taxon>Peronosporomycetes</taxon>
        <taxon>Peronosporales</taxon>
        <taxon>Peronosporaceae</taxon>
        <taxon>Peronospora</taxon>
    </lineage>
</organism>
<dbReference type="AlphaFoldDB" id="A0AAV0TLQ1"/>
<dbReference type="Proteomes" id="UP001159659">
    <property type="component" value="Unassembled WGS sequence"/>
</dbReference>
<feature type="compositionally biased region" description="Polar residues" evidence="1">
    <location>
        <begin position="44"/>
        <end position="54"/>
    </location>
</feature>
<dbReference type="EMBL" id="CANTFK010000663">
    <property type="protein sequence ID" value="CAI5721844.1"/>
    <property type="molecule type" value="Genomic_DNA"/>
</dbReference>
<sequence>MPPKRDEADGVPAKTSMQTRTKQENTGPSHDGADENLSLIVDYNESTRLPSPQSGDEHSALMVHLSPSFEVLNLQEAFMLPDSEGHASSSAPTSAAITNERAASNETAATQQQVGDSKLSASVNPTSAVLSIHNGESDSGEGEQKSYSTSRSTSLARRRKGGYASDGLPPMSPPSKWSRSSGTSATLLKSVPLLTIKTIQRLSIIEKAGQSTRSCFYYPRCVAF</sequence>
<feature type="compositionally biased region" description="Polar residues" evidence="1">
    <location>
        <begin position="15"/>
        <end position="28"/>
    </location>
</feature>
<feature type="region of interest" description="Disordered" evidence="1">
    <location>
        <begin position="101"/>
        <end position="182"/>
    </location>
</feature>
<feature type="region of interest" description="Disordered" evidence="1">
    <location>
        <begin position="1"/>
        <end position="60"/>
    </location>
</feature>
<evidence type="ECO:0000256" key="1">
    <source>
        <dbReference type="SAM" id="MobiDB-lite"/>
    </source>
</evidence>
<feature type="compositionally biased region" description="Low complexity" evidence="1">
    <location>
        <begin position="146"/>
        <end position="155"/>
    </location>
</feature>
<evidence type="ECO:0000313" key="3">
    <source>
        <dbReference type="Proteomes" id="UP001159659"/>
    </source>
</evidence>
<name>A0AAV0TLQ1_9STRA</name>